<accession>I1CHT6</accession>
<dbReference type="InParanoid" id="I1CHT6"/>
<gene>
    <name evidence="2" type="ORF">RO3G_12727</name>
</gene>
<dbReference type="VEuPathDB" id="FungiDB:RO3G_12727"/>
<evidence type="ECO:0000313" key="3">
    <source>
        <dbReference type="Proteomes" id="UP000009138"/>
    </source>
</evidence>
<dbReference type="EMBL" id="CH476742">
    <property type="protein sequence ID" value="EIE88016.1"/>
    <property type="molecule type" value="Genomic_DNA"/>
</dbReference>
<proteinExistence type="predicted"/>
<keyword evidence="1" id="KW-0812">Transmembrane</keyword>
<reference evidence="2 3" key="1">
    <citation type="journal article" date="2009" name="PLoS Genet.">
        <title>Genomic analysis of the basal lineage fungus Rhizopus oryzae reveals a whole-genome duplication.</title>
        <authorList>
            <person name="Ma L.-J."/>
            <person name="Ibrahim A.S."/>
            <person name="Skory C."/>
            <person name="Grabherr M.G."/>
            <person name="Burger G."/>
            <person name="Butler M."/>
            <person name="Elias M."/>
            <person name="Idnurm A."/>
            <person name="Lang B.F."/>
            <person name="Sone T."/>
            <person name="Abe A."/>
            <person name="Calvo S.E."/>
            <person name="Corrochano L.M."/>
            <person name="Engels R."/>
            <person name="Fu J."/>
            <person name="Hansberg W."/>
            <person name="Kim J.-M."/>
            <person name="Kodira C.D."/>
            <person name="Koehrsen M.J."/>
            <person name="Liu B."/>
            <person name="Miranda-Saavedra D."/>
            <person name="O'Leary S."/>
            <person name="Ortiz-Castellanos L."/>
            <person name="Poulter R."/>
            <person name="Rodriguez-Romero J."/>
            <person name="Ruiz-Herrera J."/>
            <person name="Shen Y.-Q."/>
            <person name="Zeng Q."/>
            <person name="Galagan J."/>
            <person name="Birren B.W."/>
            <person name="Cuomo C.A."/>
            <person name="Wickes B.L."/>
        </authorList>
    </citation>
    <scope>NUCLEOTIDE SEQUENCE [LARGE SCALE GENOMIC DNA]</scope>
    <source>
        <strain evidence="3">RA 99-880 / ATCC MYA-4621 / FGSC 9543 / NRRL 43880</strain>
    </source>
</reference>
<evidence type="ECO:0000313" key="2">
    <source>
        <dbReference type="EMBL" id="EIE88016.1"/>
    </source>
</evidence>
<dbReference type="GeneID" id="93619692"/>
<organism evidence="2 3">
    <name type="scientific">Rhizopus delemar (strain RA 99-880 / ATCC MYA-4621 / FGSC 9543 / NRRL 43880)</name>
    <name type="common">Mucormycosis agent</name>
    <name type="synonym">Rhizopus arrhizus var. delemar</name>
    <dbReference type="NCBI Taxonomy" id="246409"/>
    <lineage>
        <taxon>Eukaryota</taxon>
        <taxon>Fungi</taxon>
        <taxon>Fungi incertae sedis</taxon>
        <taxon>Mucoromycota</taxon>
        <taxon>Mucoromycotina</taxon>
        <taxon>Mucoromycetes</taxon>
        <taxon>Mucorales</taxon>
        <taxon>Mucorineae</taxon>
        <taxon>Rhizopodaceae</taxon>
        <taxon>Rhizopus</taxon>
    </lineage>
</organism>
<dbReference type="AlphaFoldDB" id="I1CHT6"/>
<dbReference type="Proteomes" id="UP000009138">
    <property type="component" value="Unassembled WGS sequence"/>
</dbReference>
<keyword evidence="1" id="KW-1133">Transmembrane helix</keyword>
<dbReference type="RefSeq" id="XP_067523412.1">
    <property type="nucleotide sequence ID" value="XM_067667311.1"/>
</dbReference>
<name>I1CHT6_RHIO9</name>
<sequence length="54" mass="6131">MSMLVGQLCFYFCQSSFILGESFNPLVAILIVHINLSAILSLMELRTFRSGQYK</sequence>
<protein>
    <submittedName>
        <fullName evidence="2">Uncharacterized protein</fullName>
    </submittedName>
</protein>
<keyword evidence="3" id="KW-1185">Reference proteome</keyword>
<evidence type="ECO:0000256" key="1">
    <source>
        <dbReference type="SAM" id="Phobius"/>
    </source>
</evidence>
<keyword evidence="1" id="KW-0472">Membrane</keyword>
<feature type="transmembrane region" description="Helical" evidence="1">
    <location>
        <begin position="25"/>
        <end position="45"/>
    </location>
</feature>